<protein>
    <submittedName>
        <fullName evidence="1">5604_t:CDS:1</fullName>
    </submittedName>
</protein>
<dbReference type="EMBL" id="CAJVPM010013122">
    <property type="protein sequence ID" value="CAG8592726.1"/>
    <property type="molecule type" value="Genomic_DNA"/>
</dbReference>
<proteinExistence type="predicted"/>
<dbReference type="Proteomes" id="UP000789860">
    <property type="component" value="Unassembled WGS sequence"/>
</dbReference>
<comment type="caution">
    <text evidence="1">The sequence shown here is derived from an EMBL/GenBank/DDBJ whole genome shotgun (WGS) entry which is preliminary data.</text>
</comment>
<evidence type="ECO:0000313" key="1">
    <source>
        <dbReference type="EMBL" id="CAG8592726.1"/>
    </source>
</evidence>
<gene>
    <name evidence="1" type="ORF">SCALOS_LOCUS6639</name>
</gene>
<organism evidence="1 2">
    <name type="scientific">Scutellospora calospora</name>
    <dbReference type="NCBI Taxonomy" id="85575"/>
    <lineage>
        <taxon>Eukaryota</taxon>
        <taxon>Fungi</taxon>
        <taxon>Fungi incertae sedis</taxon>
        <taxon>Mucoromycota</taxon>
        <taxon>Glomeromycotina</taxon>
        <taxon>Glomeromycetes</taxon>
        <taxon>Diversisporales</taxon>
        <taxon>Gigasporaceae</taxon>
        <taxon>Scutellospora</taxon>
    </lineage>
</organism>
<name>A0ACA9MIE8_9GLOM</name>
<reference evidence="1" key="1">
    <citation type="submission" date="2021-06" db="EMBL/GenBank/DDBJ databases">
        <authorList>
            <person name="Kallberg Y."/>
            <person name="Tangrot J."/>
            <person name="Rosling A."/>
        </authorList>
    </citation>
    <scope>NUCLEOTIDE SEQUENCE</scope>
    <source>
        <strain evidence="1">AU212A</strain>
    </source>
</reference>
<sequence>MHELPLVTSAYNSDDELGLSTIYLDELYLPRNITALNKLQSDTTHLYEVLQAFSRILKMWEEYAKENLS</sequence>
<evidence type="ECO:0000313" key="2">
    <source>
        <dbReference type="Proteomes" id="UP000789860"/>
    </source>
</evidence>
<keyword evidence="2" id="KW-1185">Reference proteome</keyword>
<accession>A0ACA9MIE8</accession>